<keyword evidence="1" id="KW-0732">Signal</keyword>
<sequence length="177" mass="19132">MGMLRTISLLVLLCCGASAQASSSGVLNVTGFIKSATCYFDSVDGQVNKTYDWALPQVFMGNLHSLGMTHSRSQGSIYLGGVHCTNGYTPYITLNNGATVNAETGNLINTLNDEAKNVEIRLLMNDTPLDLRTSPRVGCAVIVNNQSQCDIQYEYYATGRATPGKVKSAIQFNITYD</sequence>
<dbReference type="PANTHER" id="PTHR33420">
    <property type="entry name" value="FIMBRIAL SUBUNIT ELFA-RELATED"/>
    <property type="match status" value="1"/>
</dbReference>
<reference evidence="2 3" key="1">
    <citation type="submission" date="2014-01" db="EMBL/GenBank/DDBJ databases">
        <title>Isolation of Serratia multitudinisentens RB-25 from Ex-Landfill site.</title>
        <authorList>
            <person name="Robson E.H.J."/>
        </authorList>
    </citation>
    <scope>NUCLEOTIDE SEQUENCE [LARGE SCALE GENOMIC DNA]</scope>
    <source>
        <strain evidence="2 3">RB-25</strain>
    </source>
</reference>
<proteinExistence type="predicted"/>
<dbReference type="HOGENOM" id="CLU_1516914_0_0_6"/>
<gene>
    <name evidence="2" type="ORF">Z042_15320</name>
</gene>
<feature type="chain" id="PRO_5004792632" description="Fimbrial-type adhesion domain-containing protein" evidence="1">
    <location>
        <begin position="22"/>
        <end position="177"/>
    </location>
</feature>
<evidence type="ECO:0000256" key="1">
    <source>
        <dbReference type="SAM" id="SignalP"/>
    </source>
</evidence>
<evidence type="ECO:0008006" key="4">
    <source>
        <dbReference type="Google" id="ProtNLM"/>
    </source>
</evidence>
<feature type="signal peptide" evidence="1">
    <location>
        <begin position="1"/>
        <end position="21"/>
    </location>
</feature>
<dbReference type="PATRIC" id="fig|1441930.4.peg.3017"/>
<dbReference type="EMBL" id="CP007044">
    <property type="protein sequence ID" value="AHG22842.1"/>
    <property type="molecule type" value="Genomic_DNA"/>
</dbReference>
<dbReference type="GO" id="GO:0009289">
    <property type="term" value="C:pilus"/>
    <property type="evidence" value="ECO:0007669"/>
    <property type="project" value="InterPro"/>
</dbReference>
<protein>
    <recommendedName>
        <fullName evidence="4">Fimbrial-type adhesion domain-containing protein</fullName>
    </recommendedName>
</protein>
<dbReference type="InterPro" id="IPR050263">
    <property type="entry name" value="Bact_Fimbrial_Adh_Pro"/>
</dbReference>
<dbReference type="KEGG" id="sfo:Z042_15320"/>
<dbReference type="Proteomes" id="UP000019030">
    <property type="component" value="Chromosome"/>
</dbReference>
<dbReference type="InterPro" id="IPR036937">
    <property type="entry name" value="Adhesion_dom_fimbrial_sf"/>
</dbReference>
<evidence type="ECO:0000313" key="2">
    <source>
        <dbReference type="EMBL" id="AHG22842.1"/>
    </source>
</evidence>
<organism evidence="2 3">
    <name type="scientific">Chania multitudinisentens RB-25</name>
    <dbReference type="NCBI Taxonomy" id="1441930"/>
    <lineage>
        <taxon>Bacteria</taxon>
        <taxon>Pseudomonadati</taxon>
        <taxon>Pseudomonadota</taxon>
        <taxon>Gammaproteobacteria</taxon>
        <taxon>Enterobacterales</taxon>
        <taxon>Yersiniaceae</taxon>
        <taxon>Chania</taxon>
    </lineage>
</organism>
<dbReference type="AlphaFoldDB" id="W0LKI9"/>
<dbReference type="Gene3D" id="2.60.40.1090">
    <property type="entry name" value="Fimbrial-type adhesion domain"/>
    <property type="match status" value="1"/>
</dbReference>
<accession>W0LKI9</accession>
<evidence type="ECO:0000313" key="3">
    <source>
        <dbReference type="Proteomes" id="UP000019030"/>
    </source>
</evidence>
<name>W0LKI9_9GAMM</name>
<dbReference type="InterPro" id="IPR008966">
    <property type="entry name" value="Adhesion_dom_sf"/>
</dbReference>
<dbReference type="SUPFAM" id="SSF49401">
    <property type="entry name" value="Bacterial adhesins"/>
    <property type="match status" value="1"/>
</dbReference>
<dbReference type="GO" id="GO:0043709">
    <property type="term" value="P:cell adhesion involved in single-species biofilm formation"/>
    <property type="evidence" value="ECO:0007669"/>
    <property type="project" value="TreeGrafter"/>
</dbReference>
<dbReference type="PANTHER" id="PTHR33420:SF10">
    <property type="entry name" value="FIMBRIAE MAJOR SUBUNIT"/>
    <property type="match status" value="1"/>
</dbReference>
<keyword evidence="3" id="KW-1185">Reference proteome</keyword>
<reference evidence="2 3" key="2">
    <citation type="submission" date="2015-03" db="EMBL/GenBank/DDBJ databases">
        <authorList>
            <person name="Chan K.-G."/>
        </authorList>
    </citation>
    <scope>NUCLEOTIDE SEQUENCE [LARGE SCALE GENOMIC DNA]</scope>
    <source>
        <strain evidence="2 3">RB-25</strain>
    </source>
</reference>